<evidence type="ECO:0000313" key="1">
    <source>
        <dbReference type="EMBL" id="CAG9949115.1"/>
    </source>
</evidence>
<keyword evidence="2" id="KW-1185">Reference proteome</keyword>
<reference evidence="1" key="1">
    <citation type="submission" date="2020-04" db="EMBL/GenBank/DDBJ databases">
        <authorList>
            <person name="Broberg M."/>
        </authorList>
    </citation>
    <scope>NUCLEOTIDE SEQUENCE</scope>
</reference>
<proteinExistence type="predicted"/>
<comment type="caution">
    <text evidence="1">The sequence shown here is derived from an EMBL/GenBank/DDBJ whole genome shotgun (WGS) entry which is preliminary data.</text>
</comment>
<sequence>MSIDQDGQSIDAGLAGYRIRICVGFGGIIASYIACTCSILFVTDLYLFTIPIPMLWAAQLPR</sequence>
<evidence type="ECO:0000313" key="2">
    <source>
        <dbReference type="Proteomes" id="UP000836387"/>
    </source>
</evidence>
<reference evidence="1" key="2">
    <citation type="submission" date="2021-10" db="EMBL/GenBank/DDBJ databases">
        <authorList>
            <person name="Piombo E."/>
        </authorList>
    </citation>
    <scope>NUCLEOTIDE SEQUENCE</scope>
</reference>
<gene>
    <name evidence="1" type="ORF">CRV2_00014419</name>
</gene>
<dbReference type="Proteomes" id="UP000836387">
    <property type="component" value="Unassembled WGS sequence"/>
</dbReference>
<organism evidence="1 2">
    <name type="scientific">Clonostachys rosea f. rosea IK726</name>
    <dbReference type="NCBI Taxonomy" id="1349383"/>
    <lineage>
        <taxon>Eukaryota</taxon>
        <taxon>Fungi</taxon>
        <taxon>Dikarya</taxon>
        <taxon>Ascomycota</taxon>
        <taxon>Pezizomycotina</taxon>
        <taxon>Sordariomycetes</taxon>
        <taxon>Hypocreomycetidae</taxon>
        <taxon>Hypocreales</taxon>
        <taxon>Bionectriaceae</taxon>
        <taxon>Clonostachys</taxon>
    </lineage>
</organism>
<accession>A0ACA9U787</accession>
<protein>
    <submittedName>
        <fullName evidence="1">Uncharacterized protein</fullName>
    </submittedName>
</protein>
<name>A0ACA9U787_BIOOC</name>
<dbReference type="EMBL" id="CADEHS020000055">
    <property type="protein sequence ID" value="CAG9949115.1"/>
    <property type="molecule type" value="Genomic_DNA"/>
</dbReference>